<dbReference type="Proteomes" id="UP001054945">
    <property type="component" value="Unassembled WGS sequence"/>
</dbReference>
<proteinExistence type="predicted"/>
<dbReference type="AlphaFoldDB" id="A0AAV4UCP9"/>
<evidence type="ECO:0000313" key="1">
    <source>
        <dbReference type="EMBL" id="GIY55536.1"/>
    </source>
</evidence>
<name>A0AAV4UCP9_CAEEX</name>
<reference evidence="1 2" key="1">
    <citation type="submission" date="2021-06" db="EMBL/GenBank/DDBJ databases">
        <title>Caerostris extrusa draft genome.</title>
        <authorList>
            <person name="Kono N."/>
            <person name="Arakawa K."/>
        </authorList>
    </citation>
    <scope>NUCLEOTIDE SEQUENCE [LARGE SCALE GENOMIC DNA]</scope>
</reference>
<protein>
    <submittedName>
        <fullName evidence="1">Uncharacterized protein</fullName>
    </submittedName>
</protein>
<comment type="caution">
    <text evidence="1">The sequence shown here is derived from an EMBL/GenBank/DDBJ whole genome shotgun (WGS) entry which is preliminary data.</text>
</comment>
<accession>A0AAV4UCP9</accession>
<evidence type="ECO:0000313" key="2">
    <source>
        <dbReference type="Proteomes" id="UP001054945"/>
    </source>
</evidence>
<organism evidence="1 2">
    <name type="scientific">Caerostris extrusa</name>
    <name type="common">Bark spider</name>
    <name type="synonym">Caerostris bankana</name>
    <dbReference type="NCBI Taxonomy" id="172846"/>
    <lineage>
        <taxon>Eukaryota</taxon>
        <taxon>Metazoa</taxon>
        <taxon>Ecdysozoa</taxon>
        <taxon>Arthropoda</taxon>
        <taxon>Chelicerata</taxon>
        <taxon>Arachnida</taxon>
        <taxon>Araneae</taxon>
        <taxon>Araneomorphae</taxon>
        <taxon>Entelegynae</taxon>
        <taxon>Araneoidea</taxon>
        <taxon>Araneidae</taxon>
        <taxon>Caerostris</taxon>
    </lineage>
</organism>
<dbReference type="EMBL" id="BPLR01012651">
    <property type="protein sequence ID" value="GIY55536.1"/>
    <property type="molecule type" value="Genomic_DNA"/>
</dbReference>
<keyword evidence="2" id="KW-1185">Reference proteome</keyword>
<gene>
    <name evidence="1" type="ORF">CEXT_15881</name>
</gene>
<sequence>MACRGVLGCTSLHKTSQVCVKPLEFCCSHHENSECQQHAYEHTATPGASPEVLEESLVTCLSKSIGSNRTGLGAGVDCRDRPGKEG</sequence>